<dbReference type="Gene3D" id="3.50.50.60">
    <property type="entry name" value="FAD/NAD(P)-binding domain"/>
    <property type="match status" value="2"/>
</dbReference>
<dbReference type="PROSITE" id="PS00573">
    <property type="entry name" value="PYRIDINE_REDOX_2"/>
    <property type="match status" value="1"/>
</dbReference>
<dbReference type="GO" id="GO:0016668">
    <property type="term" value="F:oxidoreductase activity, acting on a sulfur group of donors, NAD(P) as acceptor"/>
    <property type="evidence" value="ECO:0007669"/>
    <property type="project" value="UniProtKB-ARBA"/>
</dbReference>
<evidence type="ECO:0000256" key="4">
    <source>
        <dbReference type="ARBA" id="ARBA00023157"/>
    </source>
</evidence>
<dbReference type="AlphaFoldDB" id="A0A3R5ZMX1"/>
<dbReference type="EMBL" id="QRVK01000033">
    <property type="protein sequence ID" value="RGS39420.1"/>
    <property type="molecule type" value="Genomic_DNA"/>
</dbReference>
<evidence type="ECO:0000256" key="3">
    <source>
        <dbReference type="ARBA" id="ARBA00023002"/>
    </source>
</evidence>
<evidence type="ECO:0000259" key="6">
    <source>
        <dbReference type="Pfam" id="PF07992"/>
    </source>
</evidence>
<name>A0A3R5ZMX1_9FIRM</name>
<evidence type="ECO:0000256" key="1">
    <source>
        <dbReference type="ARBA" id="ARBA00022630"/>
    </source>
</evidence>
<dbReference type="InterPro" id="IPR008255">
    <property type="entry name" value="Pyr_nucl-diS_OxRdtase_2_AS"/>
</dbReference>
<keyword evidence="3" id="KW-0560">Oxidoreductase</keyword>
<dbReference type="PRINTS" id="PR00368">
    <property type="entry name" value="FADPNR"/>
</dbReference>
<keyword evidence="1" id="KW-0285">Flavoprotein</keyword>
<dbReference type="PRINTS" id="PR00469">
    <property type="entry name" value="PNDRDTASEII"/>
</dbReference>
<evidence type="ECO:0000256" key="2">
    <source>
        <dbReference type="ARBA" id="ARBA00022827"/>
    </source>
</evidence>
<keyword evidence="5" id="KW-0676">Redox-active center</keyword>
<dbReference type="InterPro" id="IPR036188">
    <property type="entry name" value="FAD/NAD-bd_sf"/>
</dbReference>
<gene>
    <name evidence="7" type="ORF">DWX94_11100</name>
</gene>
<comment type="caution">
    <text evidence="7">The sequence shown here is derived from an EMBL/GenBank/DDBJ whole genome shotgun (WGS) entry which is preliminary data.</text>
</comment>
<evidence type="ECO:0000313" key="8">
    <source>
        <dbReference type="Proteomes" id="UP000283295"/>
    </source>
</evidence>
<evidence type="ECO:0000256" key="5">
    <source>
        <dbReference type="ARBA" id="ARBA00023284"/>
    </source>
</evidence>
<accession>A0A3R5ZMX1</accession>
<protein>
    <submittedName>
        <fullName evidence="7">FAD-binding protein</fullName>
    </submittedName>
</protein>
<dbReference type="OrthoDB" id="9806179at2"/>
<proteinExistence type="predicted"/>
<keyword evidence="4" id="KW-1015">Disulfide bond</keyword>
<dbReference type="InterPro" id="IPR023753">
    <property type="entry name" value="FAD/NAD-binding_dom"/>
</dbReference>
<dbReference type="Pfam" id="PF07992">
    <property type="entry name" value="Pyr_redox_2"/>
    <property type="match status" value="1"/>
</dbReference>
<evidence type="ECO:0000313" key="7">
    <source>
        <dbReference type="EMBL" id="RGS39420.1"/>
    </source>
</evidence>
<reference evidence="7 8" key="1">
    <citation type="submission" date="2018-08" db="EMBL/GenBank/DDBJ databases">
        <title>A genome reference for cultivated species of the human gut microbiota.</title>
        <authorList>
            <person name="Zou Y."/>
            <person name="Xue W."/>
            <person name="Luo G."/>
        </authorList>
    </citation>
    <scope>NUCLEOTIDE SEQUENCE [LARGE SCALE GENOMIC DNA]</scope>
    <source>
        <strain evidence="7 8">AF22-21</strain>
    </source>
</reference>
<feature type="domain" description="FAD/NAD(P)-binding" evidence="6">
    <location>
        <begin position="3"/>
        <end position="297"/>
    </location>
</feature>
<dbReference type="InterPro" id="IPR050097">
    <property type="entry name" value="Ferredoxin-NADP_redctase_2"/>
</dbReference>
<sequence>MRDLVIVGSGPAGLSAAVYAKRAMMDVVVLEKEAFSGGQIVNTEQVDNYLGLPGISGFDMGMKFREHADTFGVEFDDREVTAIEDHGDHKKVSLEDGSSIETKAVLIATGAKHRKLGVPGEEEFTGAGVSYCATCDGAFFRNKEVAVVGGGNIALEDALYLSKMCSKVHLIHRRDEFRGEKILGAQVLETENIEFHPFAQVTEIGGTPGKLELKVAVKTPKTVDGQTDSNFTLPVAGVFIAIGTSPITDFLGDVVELDDAGYVAAGETGQTSTPGIFAAGDVRTKAVRQVATAVGDGAAVVHYVEEYLNGLKKKV</sequence>
<dbReference type="SUPFAM" id="SSF51905">
    <property type="entry name" value="FAD/NAD(P)-binding domain"/>
    <property type="match status" value="1"/>
</dbReference>
<dbReference type="PANTHER" id="PTHR48105">
    <property type="entry name" value="THIOREDOXIN REDUCTASE 1-RELATED-RELATED"/>
    <property type="match status" value="1"/>
</dbReference>
<organism evidence="7 8">
    <name type="scientific">Coprococcus eutactus</name>
    <dbReference type="NCBI Taxonomy" id="33043"/>
    <lineage>
        <taxon>Bacteria</taxon>
        <taxon>Bacillati</taxon>
        <taxon>Bacillota</taxon>
        <taxon>Clostridia</taxon>
        <taxon>Lachnospirales</taxon>
        <taxon>Lachnospiraceae</taxon>
        <taxon>Coprococcus</taxon>
    </lineage>
</organism>
<dbReference type="Proteomes" id="UP000283295">
    <property type="component" value="Unassembled WGS sequence"/>
</dbReference>
<keyword evidence="2" id="KW-0274">FAD</keyword>